<name>A0ABS2DKK7_9BACI</name>
<comment type="caution">
    <text evidence="2">The sequence shown here is derived from an EMBL/GenBank/DDBJ whole genome shotgun (WGS) entry which is preliminary data.</text>
</comment>
<evidence type="ECO:0000256" key="1">
    <source>
        <dbReference type="SAM" id="MobiDB-lite"/>
    </source>
</evidence>
<feature type="compositionally biased region" description="Low complexity" evidence="1">
    <location>
        <begin position="80"/>
        <end position="93"/>
    </location>
</feature>
<feature type="region of interest" description="Disordered" evidence="1">
    <location>
        <begin position="80"/>
        <end position="107"/>
    </location>
</feature>
<accession>A0ABS2DKK7</accession>
<organism evidence="2 3">
    <name type="scientific">Bacillus suaedaesalsae</name>
    <dbReference type="NCBI Taxonomy" id="2810349"/>
    <lineage>
        <taxon>Bacteria</taxon>
        <taxon>Bacillati</taxon>
        <taxon>Bacillota</taxon>
        <taxon>Bacilli</taxon>
        <taxon>Bacillales</taxon>
        <taxon>Bacillaceae</taxon>
        <taxon>Bacillus</taxon>
    </lineage>
</organism>
<dbReference type="EMBL" id="JAFELM010000036">
    <property type="protein sequence ID" value="MBM6618946.1"/>
    <property type="molecule type" value="Genomic_DNA"/>
</dbReference>
<proteinExistence type="predicted"/>
<evidence type="ECO:0000313" key="2">
    <source>
        <dbReference type="EMBL" id="MBM6618946.1"/>
    </source>
</evidence>
<keyword evidence="3" id="KW-1185">Reference proteome</keyword>
<dbReference type="PROSITE" id="PS51257">
    <property type="entry name" value="PROKAR_LIPOPROTEIN"/>
    <property type="match status" value="1"/>
</dbReference>
<sequence length="107" mass="11450">MESKTKRLLAGVTAAVVAGSLVGCSDAENRTAPPTDTDCDEWDWDNSDGVWECDDNSSRYYGHFFYGGGFFRSKSALYSSPSYKSYKSSSSFQGGKGFGSGSSFSGS</sequence>
<gene>
    <name evidence="2" type="ORF">JR050_14850</name>
</gene>
<reference evidence="2 3" key="1">
    <citation type="submission" date="2021-02" db="EMBL/GenBank/DDBJ databases">
        <title>Bacillus sp. RD4P76, an endophyte from a halophyte.</title>
        <authorList>
            <person name="Sun J.-Q."/>
        </authorList>
    </citation>
    <scope>NUCLEOTIDE SEQUENCE [LARGE SCALE GENOMIC DNA]</scope>
    <source>
        <strain evidence="2 3">RD4P76</strain>
    </source>
</reference>
<evidence type="ECO:0000313" key="3">
    <source>
        <dbReference type="Proteomes" id="UP001518925"/>
    </source>
</evidence>
<dbReference type="Proteomes" id="UP001518925">
    <property type="component" value="Unassembled WGS sequence"/>
</dbReference>
<protein>
    <recommendedName>
        <fullName evidence="4">Aminotransferase yhxA</fullName>
    </recommendedName>
</protein>
<dbReference type="RefSeq" id="WP_204204285.1">
    <property type="nucleotide sequence ID" value="NZ_JAFELM010000036.1"/>
</dbReference>
<evidence type="ECO:0008006" key="4">
    <source>
        <dbReference type="Google" id="ProtNLM"/>
    </source>
</evidence>